<gene>
    <name evidence="6" type="ORF">RM190_06025</name>
</gene>
<dbReference type="Pfam" id="PF25601">
    <property type="entry name" value="AAA_lid_14"/>
    <property type="match status" value="1"/>
</dbReference>
<dbReference type="Gene3D" id="1.10.10.60">
    <property type="entry name" value="Homeodomain-like"/>
    <property type="match status" value="1"/>
</dbReference>
<keyword evidence="7" id="KW-1185">Reference proteome</keyword>
<dbReference type="CDD" id="cd00009">
    <property type="entry name" value="AAA"/>
    <property type="match status" value="1"/>
</dbReference>
<dbReference type="PANTHER" id="PTHR32071">
    <property type="entry name" value="TRANSCRIPTIONAL REGULATORY PROTEIN"/>
    <property type="match status" value="1"/>
</dbReference>
<evidence type="ECO:0000313" key="6">
    <source>
        <dbReference type="EMBL" id="MDT1061412.1"/>
    </source>
</evidence>
<evidence type="ECO:0000256" key="1">
    <source>
        <dbReference type="ARBA" id="ARBA00022741"/>
    </source>
</evidence>
<dbReference type="InterPro" id="IPR058031">
    <property type="entry name" value="AAA_lid_NorR"/>
</dbReference>
<dbReference type="EMBL" id="JAVRQI010000004">
    <property type="protein sequence ID" value="MDT1061412.1"/>
    <property type="molecule type" value="Genomic_DNA"/>
</dbReference>
<dbReference type="SUPFAM" id="SSF52172">
    <property type="entry name" value="CheY-like"/>
    <property type="match status" value="1"/>
</dbReference>
<proteinExistence type="predicted"/>
<dbReference type="InterPro" id="IPR011006">
    <property type="entry name" value="CheY-like_superfamily"/>
</dbReference>
<dbReference type="CDD" id="cd17549">
    <property type="entry name" value="REC_DctD-like"/>
    <property type="match status" value="1"/>
</dbReference>
<dbReference type="InterPro" id="IPR002078">
    <property type="entry name" value="Sigma_54_int"/>
</dbReference>
<evidence type="ECO:0000256" key="3">
    <source>
        <dbReference type="PROSITE-ProRule" id="PRU00169"/>
    </source>
</evidence>
<feature type="modified residue" description="4-aspartylphosphate" evidence="3">
    <location>
        <position position="56"/>
    </location>
</feature>
<reference evidence="7" key="1">
    <citation type="submission" date="2023-07" db="EMBL/GenBank/DDBJ databases">
        <title>Characterization of two Paracoccaceae strains isolated from Phycosphere and proposal of Xinfangfangia lacusdiani sp. nov.</title>
        <authorList>
            <person name="Deng Y."/>
            <person name="Zhang Y.Q."/>
        </authorList>
    </citation>
    <scope>NUCLEOTIDE SEQUENCE [LARGE SCALE GENOMIC DNA]</scope>
    <source>
        <strain evidence="7">CPCC 101403</strain>
    </source>
</reference>
<keyword evidence="2" id="KW-0067">ATP-binding</keyword>
<evidence type="ECO:0000259" key="4">
    <source>
        <dbReference type="PROSITE" id="PS50045"/>
    </source>
</evidence>
<protein>
    <submittedName>
        <fullName evidence="6">Sigma-54 dependent transcriptional regulator</fullName>
    </submittedName>
</protein>
<dbReference type="Proteomes" id="UP001251085">
    <property type="component" value="Unassembled WGS sequence"/>
</dbReference>
<name>A0ABU3EB14_9RHOB</name>
<dbReference type="PANTHER" id="PTHR32071:SF57">
    <property type="entry name" value="C4-DICARBOXYLATE TRANSPORT TRANSCRIPTIONAL REGULATORY PROTEIN DCTD"/>
    <property type="match status" value="1"/>
</dbReference>
<dbReference type="SMART" id="SM00382">
    <property type="entry name" value="AAA"/>
    <property type="match status" value="1"/>
</dbReference>
<keyword evidence="1" id="KW-0547">Nucleotide-binding</keyword>
<dbReference type="SUPFAM" id="SSF52540">
    <property type="entry name" value="P-loop containing nucleoside triphosphate hydrolases"/>
    <property type="match status" value="1"/>
</dbReference>
<feature type="domain" description="Response regulatory" evidence="5">
    <location>
        <begin position="7"/>
        <end position="121"/>
    </location>
</feature>
<sequence>MTQTIRTVRLVDDDPDLLMALSQSLKLAGFAVEPFGSGAEALIGLGPDYPGIVLSDVRMPGMDGMDLFGRLNALDPDLPVILLTGHADVPMAVAALKRGAYDFLSKPVGTDQLAAALNRACQSRALVIENRALRRQQQEALAQDTRLIGHSAIMQNLRDSIERLAAAGGDLLLVGPGGSGKESVAHALHRQGPRRARAFVHVACAALDETRFEAEFLGLEPSGRQARSAGRLEKAHRGTLYLDEIDLLSPGLQARLMGLIEAGEFWPAGAAAPRPLDLCIIASTRRDLQPLVREGLFRGDLYYRLAGVVLTLPPLRDRREDIPELFRHFLLEACTRLDIAPPVIPAAVSARLAAHDWPGNLRELRRFAEAHALGMTAIDRVAEPAPEDGRRGLSEMVAEYEADLIREALRLEQGNASRALARLRLPRKTFYDKLTRHGIRPADFRAGAPAED</sequence>
<dbReference type="Pfam" id="PF00072">
    <property type="entry name" value="Response_reg"/>
    <property type="match status" value="1"/>
</dbReference>
<dbReference type="InterPro" id="IPR001789">
    <property type="entry name" value="Sig_transdc_resp-reg_receiver"/>
</dbReference>
<dbReference type="Gene3D" id="1.10.8.60">
    <property type="match status" value="1"/>
</dbReference>
<dbReference type="InterPro" id="IPR003593">
    <property type="entry name" value="AAA+_ATPase"/>
</dbReference>
<organism evidence="6 7">
    <name type="scientific">Paracoccus broussonetiae</name>
    <dbReference type="NCBI Taxonomy" id="3075834"/>
    <lineage>
        <taxon>Bacteria</taxon>
        <taxon>Pseudomonadati</taxon>
        <taxon>Pseudomonadota</taxon>
        <taxon>Alphaproteobacteria</taxon>
        <taxon>Rhodobacterales</taxon>
        <taxon>Paracoccaceae</taxon>
        <taxon>Paracoccus</taxon>
    </lineage>
</organism>
<evidence type="ECO:0000256" key="2">
    <source>
        <dbReference type="ARBA" id="ARBA00022840"/>
    </source>
</evidence>
<feature type="domain" description="Sigma-54 factor interaction" evidence="4">
    <location>
        <begin position="147"/>
        <end position="373"/>
    </location>
</feature>
<dbReference type="PROSITE" id="PS50110">
    <property type="entry name" value="RESPONSE_REGULATORY"/>
    <property type="match status" value="1"/>
</dbReference>
<evidence type="ECO:0000259" key="5">
    <source>
        <dbReference type="PROSITE" id="PS50110"/>
    </source>
</evidence>
<dbReference type="SUPFAM" id="SSF46689">
    <property type="entry name" value="Homeodomain-like"/>
    <property type="match status" value="1"/>
</dbReference>
<comment type="caution">
    <text evidence="6">The sequence shown here is derived from an EMBL/GenBank/DDBJ whole genome shotgun (WGS) entry which is preliminary data.</text>
</comment>
<dbReference type="Pfam" id="PF00158">
    <property type="entry name" value="Sigma54_activat"/>
    <property type="match status" value="1"/>
</dbReference>
<accession>A0ABU3EB14</accession>
<dbReference type="SMART" id="SM00448">
    <property type="entry name" value="REC"/>
    <property type="match status" value="1"/>
</dbReference>
<dbReference type="PROSITE" id="PS50045">
    <property type="entry name" value="SIGMA54_INTERACT_4"/>
    <property type="match status" value="1"/>
</dbReference>
<dbReference type="InterPro" id="IPR009057">
    <property type="entry name" value="Homeodomain-like_sf"/>
</dbReference>
<dbReference type="RefSeq" id="WP_311758516.1">
    <property type="nucleotide sequence ID" value="NZ_JAVRQI010000004.1"/>
</dbReference>
<dbReference type="Gene3D" id="3.40.50.2300">
    <property type="match status" value="1"/>
</dbReference>
<keyword evidence="3" id="KW-0597">Phosphoprotein</keyword>
<dbReference type="InterPro" id="IPR027417">
    <property type="entry name" value="P-loop_NTPase"/>
</dbReference>
<dbReference type="Gene3D" id="3.40.50.300">
    <property type="entry name" value="P-loop containing nucleotide triphosphate hydrolases"/>
    <property type="match status" value="1"/>
</dbReference>
<evidence type="ECO:0000313" key="7">
    <source>
        <dbReference type="Proteomes" id="UP001251085"/>
    </source>
</evidence>